<dbReference type="Proteomes" id="UP001438707">
    <property type="component" value="Unassembled WGS sequence"/>
</dbReference>
<evidence type="ECO:0000256" key="5">
    <source>
        <dbReference type="SAM" id="MobiDB-lite"/>
    </source>
</evidence>
<dbReference type="GO" id="GO:0016874">
    <property type="term" value="F:ligase activity"/>
    <property type="evidence" value="ECO:0007669"/>
    <property type="project" value="UniProtKB-KW"/>
</dbReference>
<dbReference type="GO" id="GO:0005524">
    <property type="term" value="F:ATP binding"/>
    <property type="evidence" value="ECO:0007669"/>
    <property type="project" value="UniProtKB-UniRule"/>
</dbReference>
<keyword evidence="2 4" id="KW-0547">Nucleotide-binding</keyword>
<name>A0AAW1R3W6_9CHLO</name>
<organism evidence="7 8">
    <name type="scientific">Apatococcus lobatus</name>
    <dbReference type="NCBI Taxonomy" id="904363"/>
    <lineage>
        <taxon>Eukaryota</taxon>
        <taxon>Viridiplantae</taxon>
        <taxon>Chlorophyta</taxon>
        <taxon>core chlorophytes</taxon>
        <taxon>Trebouxiophyceae</taxon>
        <taxon>Chlorellales</taxon>
        <taxon>Chlorellaceae</taxon>
        <taxon>Apatococcus</taxon>
    </lineage>
</organism>
<protein>
    <recommendedName>
        <fullName evidence="6">ATP-grasp domain-containing protein</fullName>
    </recommendedName>
</protein>
<dbReference type="PANTHER" id="PTHR43585:SF2">
    <property type="entry name" value="ATP-GRASP ENZYME FSQD"/>
    <property type="match status" value="1"/>
</dbReference>
<dbReference type="InterPro" id="IPR013651">
    <property type="entry name" value="ATP-grasp_RimK-type"/>
</dbReference>
<evidence type="ECO:0000256" key="2">
    <source>
        <dbReference type="ARBA" id="ARBA00022741"/>
    </source>
</evidence>
<keyword evidence="3 4" id="KW-0067">ATP-binding</keyword>
<dbReference type="Pfam" id="PF13535">
    <property type="entry name" value="ATP-grasp_4"/>
    <property type="match status" value="1"/>
</dbReference>
<dbReference type="Gene3D" id="3.30.470.20">
    <property type="entry name" value="ATP-grasp fold, B domain"/>
    <property type="match status" value="1"/>
</dbReference>
<dbReference type="AlphaFoldDB" id="A0AAW1R3W6"/>
<evidence type="ECO:0000256" key="3">
    <source>
        <dbReference type="ARBA" id="ARBA00022840"/>
    </source>
</evidence>
<dbReference type="PANTHER" id="PTHR43585">
    <property type="entry name" value="FUMIPYRROLE BIOSYNTHESIS PROTEIN C"/>
    <property type="match status" value="1"/>
</dbReference>
<sequence length="638" mass="69564">MPGKQSALTSALSKGKTTQVNSGAQAPAGSAAAALACKKIDSCPRESFPCLYVHENDREPLDAEKFDDEERTVPNDPAARFLAQKAEEFEPASYRRGSVDFGRPSIDGRASLDGAGSQANRWAKLGSPAMASSFMGPESVGSLPKGLSADQRARLSASTPLTPSLQILKTMPPESVSARTKEARRLRRRLLKSTVLVFIVAGYEGKRFIYERAKELNVKIVIIDEGDSWSRQLLEDGVIERFIPFDFSDQETVFDRCMTVIRRIEKEEGQVDGVLSFWELSQALVSRLAEALGLPGNPPSAVDAARDKQQTRTVMARAGLASPKNILIHSPADLPKAAEHVGFPAVIKPITGAASLGVIRVDDQEHLEGVYSKVCREVGSLVVDPKTGDFAHPDKNEKVDDKTSVVRQDDGSAFIAQTFMMETYLDGPEVDVDVVFNQGACVYGAITDNWPTIEPYFNETGSNCPSILPMKNQRELCELAVNTVAALGFQAGVFHVEGKATSHGAHIIEVNARMGGGPVRDINRLVWGVDLVEEALLAAAGIPSCPYLSPYPLRNIAEYSVNAEITGKLKNVDFLQEWQSKSDVLYCRPLVLAGDEVTSVKDGLPTWVYEMMVTRPDIHEAIEYVKSIEQQVTIPIDT</sequence>
<keyword evidence="8" id="KW-1185">Reference proteome</keyword>
<evidence type="ECO:0000256" key="4">
    <source>
        <dbReference type="PROSITE-ProRule" id="PRU00409"/>
    </source>
</evidence>
<feature type="region of interest" description="Disordered" evidence="5">
    <location>
        <begin position="1"/>
        <end position="28"/>
    </location>
</feature>
<keyword evidence="1" id="KW-0436">Ligase</keyword>
<dbReference type="Pfam" id="PF08443">
    <property type="entry name" value="RimK"/>
    <property type="match status" value="1"/>
</dbReference>
<dbReference type="InterPro" id="IPR041472">
    <property type="entry name" value="BL00235/CARNS1_N"/>
</dbReference>
<accession>A0AAW1R3W6</accession>
<evidence type="ECO:0000313" key="8">
    <source>
        <dbReference type="Proteomes" id="UP001438707"/>
    </source>
</evidence>
<dbReference type="SUPFAM" id="SSF56059">
    <property type="entry name" value="Glutathione synthetase ATP-binding domain-like"/>
    <property type="match status" value="1"/>
</dbReference>
<dbReference type="Pfam" id="PF18130">
    <property type="entry name" value="ATPgrasp_N"/>
    <property type="match status" value="1"/>
</dbReference>
<evidence type="ECO:0000259" key="6">
    <source>
        <dbReference type="PROSITE" id="PS50975"/>
    </source>
</evidence>
<proteinExistence type="predicted"/>
<evidence type="ECO:0000256" key="1">
    <source>
        <dbReference type="ARBA" id="ARBA00022598"/>
    </source>
</evidence>
<gene>
    <name evidence="7" type="ORF">WJX74_003978</name>
</gene>
<dbReference type="Gene3D" id="3.40.50.20">
    <property type="match status" value="1"/>
</dbReference>
<comment type="caution">
    <text evidence="7">The sequence shown here is derived from an EMBL/GenBank/DDBJ whole genome shotgun (WGS) entry which is preliminary data.</text>
</comment>
<dbReference type="InterPro" id="IPR052032">
    <property type="entry name" value="ATP-dep_AA_Ligase"/>
</dbReference>
<feature type="compositionally biased region" description="Polar residues" evidence="5">
    <location>
        <begin position="1"/>
        <end position="23"/>
    </location>
</feature>
<dbReference type="InterPro" id="IPR011761">
    <property type="entry name" value="ATP-grasp"/>
</dbReference>
<dbReference type="GO" id="GO:0046872">
    <property type="term" value="F:metal ion binding"/>
    <property type="evidence" value="ECO:0007669"/>
    <property type="project" value="InterPro"/>
</dbReference>
<feature type="domain" description="ATP-grasp" evidence="6">
    <location>
        <begin position="312"/>
        <end position="540"/>
    </location>
</feature>
<evidence type="ECO:0000313" key="7">
    <source>
        <dbReference type="EMBL" id="KAK9828220.1"/>
    </source>
</evidence>
<reference evidence="7 8" key="1">
    <citation type="journal article" date="2024" name="Nat. Commun.">
        <title>Phylogenomics reveals the evolutionary origins of lichenization in chlorophyte algae.</title>
        <authorList>
            <person name="Puginier C."/>
            <person name="Libourel C."/>
            <person name="Otte J."/>
            <person name="Skaloud P."/>
            <person name="Haon M."/>
            <person name="Grisel S."/>
            <person name="Petersen M."/>
            <person name="Berrin J.G."/>
            <person name="Delaux P.M."/>
            <person name="Dal Grande F."/>
            <person name="Keller J."/>
        </authorList>
    </citation>
    <scope>NUCLEOTIDE SEQUENCE [LARGE SCALE GENOMIC DNA]</scope>
    <source>
        <strain evidence="7 8">SAG 2145</strain>
    </source>
</reference>
<dbReference type="PROSITE" id="PS50975">
    <property type="entry name" value="ATP_GRASP"/>
    <property type="match status" value="1"/>
</dbReference>
<dbReference type="EMBL" id="JALJOS010000016">
    <property type="protein sequence ID" value="KAK9828220.1"/>
    <property type="molecule type" value="Genomic_DNA"/>
</dbReference>